<evidence type="ECO:0000313" key="2">
    <source>
        <dbReference type="EMBL" id="ADN12202.1"/>
    </source>
</evidence>
<organism evidence="2 3">
    <name type="scientific">Gloeothece verrucosa (strain PCC 7822)</name>
    <name type="common">Cyanothece sp. (strain PCC 7822)</name>
    <dbReference type="NCBI Taxonomy" id="497965"/>
    <lineage>
        <taxon>Bacteria</taxon>
        <taxon>Bacillati</taxon>
        <taxon>Cyanobacteriota</taxon>
        <taxon>Cyanophyceae</taxon>
        <taxon>Oscillatoriophycideae</taxon>
        <taxon>Chroococcales</taxon>
        <taxon>Aphanothecaceae</taxon>
        <taxon>Gloeothece</taxon>
        <taxon>Gloeothece verrucosa</taxon>
    </lineage>
</organism>
<reference evidence="3" key="1">
    <citation type="journal article" date="2011" name="MBio">
        <title>Novel metabolic attributes of the genus Cyanothece, comprising a group of unicellular nitrogen-fixing Cyanobacteria.</title>
        <authorList>
            <person name="Bandyopadhyay A."/>
            <person name="Elvitigala T."/>
            <person name="Welsh E."/>
            <person name="Stockel J."/>
            <person name="Liberton M."/>
            <person name="Min H."/>
            <person name="Sherman L.A."/>
            <person name="Pakrasi H.B."/>
        </authorList>
    </citation>
    <scope>NUCLEOTIDE SEQUENCE [LARGE SCALE GENOMIC DNA]</scope>
    <source>
        <strain evidence="3">PCC 7822</strain>
    </source>
</reference>
<accession>E0UIK8</accession>
<dbReference type="AlphaFoldDB" id="E0UIK8"/>
<protein>
    <recommendedName>
        <fullName evidence="1">Na+-translocating membrane potential-generating system MpsC domain-containing protein</fullName>
    </recommendedName>
</protein>
<gene>
    <name evidence="2" type="ordered locus">Cyan7822_0151</name>
</gene>
<dbReference type="InterPro" id="IPR018745">
    <property type="entry name" value="MpsC"/>
</dbReference>
<dbReference type="KEGG" id="cyj:Cyan7822_0151"/>
<dbReference type="Pfam" id="PF10057">
    <property type="entry name" value="MpsC"/>
    <property type="match status" value="1"/>
</dbReference>
<dbReference type="STRING" id="497965.Cyan7822_0151"/>
<evidence type="ECO:0000313" key="3">
    <source>
        <dbReference type="Proteomes" id="UP000008206"/>
    </source>
</evidence>
<feature type="domain" description="Na+-translocating membrane potential-generating system MpsC" evidence="1">
    <location>
        <begin position="8"/>
        <end position="116"/>
    </location>
</feature>
<sequence>MDNLKKPTSGKLERDLSQRIQQFYRQQLEHQPSKVTCQIFEQKIAIILEESITPTEQLLFQEGQVELAQKVRSSIDEIMQQQLKEVIEETLQVRVEDLLSDSTLETGRIGIIAILSDTPDVRNPDTIPKNKRKISS</sequence>
<dbReference type="HOGENOM" id="CLU_155107_0_0_3"/>
<keyword evidence="3" id="KW-1185">Reference proteome</keyword>
<dbReference type="OrthoDB" id="512464at2"/>
<name>E0UIK8_GLOV7</name>
<evidence type="ECO:0000259" key="1">
    <source>
        <dbReference type="Pfam" id="PF10057"/>
    </source>
</evidence>
<dbReference type="Proteomes" id="UP000008206">
    <property type="component" value="Chromosome"/>
</dbReference>
<dbReference type="EMBL" id="CP002198">
    <property type="protein sequence ID" value="ADN12202.1"/>
    <property type="molecule type" value="Genomic_DNA"/>
</dbReference>
<dbReference type="eggNOG" id="COG5609">
    <property type="taxonomic scope" value="Bacteria"/>
</dbReference>
<dbReference type="RefSeq" id="WP_013320312.1">
    <property type="nucleotide sequence ID" value="NC_014501.1"/>
</dbReference>
<proteinExistence type="predicted"/>